<dbReference type="AlphaFoldDB" id="K0V914"/>
<sequence length="151" mass="16086">MSVSVEELTQRLTGKVLPGGSIVVEPHESAIVDDALRAGDSAEGLAHPFWFIVTSLRCMGISVDELCALAAQEDGDVLLFGQCDVVQHRPMLVGRTYDAAASISAVGSTTTRDGSRLDSVDVTVHIQDEGAASVGTVTSRYLFKRRRGHVC</sequence>
<comment type="caution">
    <text evidence="1">The sequence shown here is derived from an EMBL/GenBank/DDBJ whole genome shotgun (WGS) entry which is preliminary data.</text>
</comment>
<evidence type="ECO:0008006" key="3">
    <source>
        <dbReference type="Google" id="ProtNLM"/>
    </source>
</evidence>
<proteinExistence type="predicted"/>
<dbReference type="Proteomes" id="UP000006043">
    <property type="component" value="Unassembled WGS sequence"/>
</dbReference>
<dbReference type="EMBL" id="ALQB01000009">
    <property type="protein sequence ID" value="EJZ15612.1"/>
    <property type="molecule type" value="Genomic_DNA"/>
</dbReference>
<dbReference type="RefSeq" id="WP_003881565.1">
    <property type="nucleotide sequence ID" value="NZ_JH814726.1"/>
</dbReference>
<dbReference type="PATRIC" id="fig|1214102.3.peg.775"/>
<evidence type="ECO:0000313" key="1">
    <source>
        <dbReference type="EMBL" id="EJZ15612.1"/>
    </source>
</evidence>
<gene>
    <name evidence="1" type="ORF">MFORT_03876</name>
</gene>
<protein>
    <recommendedName>
        <fullName evidence="3">N-terminal of MaoC-like dehydratase domain-containing protein</fullName>
    </recommendedName>
</protein>
<dbReference type="HOGENOM" id="CLU_1720934_0_0_11"/>
<accession>K0V914</accession>
<dbReference type="GeneID" id="93410856"/>
<organism evidence="1 2">
    <name type="scientific">Mycolicibacterium fortuitum subsp. fortuitum DSM 46621 = ATCC 6841 = JCM 6387</name>
    <dbReference type="NCBI Taxonomy" id="1214102"/>
    <lineage>
        <taxon>Bacteria</taxon>
        <taxon>Bacillati</taxon>
        <taxon>Actinomycetota</taxon>
        <taxon>Actinomycetes</taxon>
        <taxon>Mycobacteriales</taxon>
        <taxon>Mycobacteriaceae</taxon>
        <taxon>Mycolicibacterium</taxon>
    </lineage>
</organism>
<name>K0V914_MYCFO</name>
<evidence type="ECO:0000313" key="2">
    <source>
        <dbReference type="Proteomes" id="UP000006043"/>
    </source>
</evidence>
<reference evidence="1 2" key="1">
    <citation type="journal article" date="2012" name="J. Bacteriol.">
        <title>Complete Genome Sequence of Mycobacterium fortuitum subsp. fortuitum Type Strain DSM46621.</title>
        <authorList>
            <person name="Ho Y.S."/>
            <person name="Adroub S.A."/>
            <person name="Aleisa F."/>
            <person name="Mahmood H."/>
            <person name="Othoum G."/>
            <person name="Rashid F."/>
            <person name="Zaher M."/>
            <person name="Ali S."/>
            <person name="Bitter W."/>
            <person name="Pain A."/>
            <person name="Abdallah A.M."/>
        </authorList>
    </citation>
    <scope>NUCLEOTIDE SEQUENCE [LARGE SCALE GENOMIC DNA]</scope>
    <source>
        <strain evidence="2">DSM46621</strain>
    </source>
</reference>